<accession>A0A8J3NL42</accession>
<feature type="domain" description="HTH tetR-type" evidence="4">
    <location>
        <begin position="27"/>
        <end position="87"/>
    </location>
</feature>
<evidence type="ECO:0000256" key="2">
    <source>
        <dbReference type="PROSITE-ProRule" id="PRU00335"/>
    </source>
</evidence>
<dbReference type="InterPro" id="IPR050109">
    <property type="entry name" value="HTH-type_TetR-like_transc_reg"/>
</dbReference>
<evidence type="ECO:0000313" key="5">
    <source>
        <dbReference type="EMBL" id="GIF83683.1"/>
    </source>
</evidence>
<keyword evidence="1 2" id="KW-0238">DNA-binding</keyword>
<dbReference type="InterPro" id="IPR009057">
    <property type="entry name" value="Homeodomain-like_sf"/>
</dbReference>
<dbReference type="InterPro" id="IPR036271">
    <property type="entry name" value="Tet_transcr_reg_TetR-rel_C_sf"/>
</dbReference>
<keyword evidence="6" id="KW-1185">Reference proteome</keyword>
<dbReference type="GO" id="GO:0003700">
    <property type="term" value="F:DNA-binding transcription factor activity"/>
    <property type="evidence" value="ECO:0007669"/>
    <property type="project" value="TreeGrafter"/>
</dbReference>
<dbReference type="AlphaFoldDB" id="A0A8J3NL42"/>
<comment type="caution">
    <text evidence="5">The sequence shown here is derived from an EMBL/GenBank/DDBJ whole genome shotgun (WGS) entry which is preliminary data.</text>
</comment>
<name>A0A8J3NL42_9ACTN</name>
<organism evidence="5 6">
    <name type="scientific">Catellatospora bangladeshensis</name>
    <dbReference type="NCBI Taxonomy" id="310355"/>
    <lineage>
        <taxon>Bacteria</taxon>
        <taxon>Bacillati</taxon>
        <taxon>Actinomycetota</taxon>
        <taxon>Actinomycetes</taxon>
        <taxon>Micromonosporales</taxon>
        <taxon>Micromonosporaceae</taxon>
        <taxon>Catellatospora</taxon>
    </lineage>
</organism>
<dbReference type="Pfam" id="PF17920">
    <property type="entry name" value="TetR_C_16"/>
    <property type="match status" value="1"/>
</dbReference>
<dbReference type="Gene3D" id="1.10.357.10">
    <property type="entry name" value="Tetracycline Repressor, domain 2"/>
    <property type="match status" value="1"/>
</dbReference>
<evidence type="ECO:0000256" key="1">
    <source>
        <dbReference type="ARBA" id="ARBA00023125"/>
    </source>
</evidence>
<dbReference type="GO" id="GO:0000976">
    <property type="term" value="F:transcription cis-regulatory region binding"/>
    <property type="evidence" value="ECO:0007669"/>
    <property type="project" value="TreeGrafter"/>
</dbReference>
<sequence length="215" mass="22312">MSAQGQAVSDLPVAPGWRRPGRRPGAHHTADRILDTALAMFAESGLDSVTVRGIAARADVDAALVHHFYRSKEGLFTAAVDGAAVPPGLAELLHEPLAGAGGSLVALFLAHWELPEVRPRLLAVLRSVPSSPVAAGLMRDCLDQHLTAALAGAGADRAAERAALIGTQLIGLAIVRYVLRSEPLASLPVERAAAAAGPVTEMYLAGPVARLRRPG</sequence>
<dbReference type="PANTHER" id="PTHR30055">
    <property type="entry name" value="HTH-TYPE TRANSCRIPTIONAL REGULATOR RUTR"/>
    <property type="match status" value="1"/>
</dbReference>
<evidence type="ECO:0000256" key="3">
    <source>
        <dbReference type="SAM" id="MobiDB-lite"/>
    </source>
</evidence>
<dbReference type="SUPFAM" id="SSF48498">
    <property type="entry name" value="Tetracyclin repressor-like, C-terminal domain"/>
    <property type="match status" value="1"/>
</dbReference>
<dbReference type="PANTHER" id="PTHR30055:SF235">
    <property type="entry name" value="TRANSCRIPTIONAL REGULATORY PROTEIN"/>
    <property type="match status" value="1"/>
</dbReference>
<dbReference type="InterPro" id="IPR041678">
    <property type="entry name" value="TetR_C_16"/>
</dbReference>
<dbReference type="InterPro" id="IPR001647">
    <property type="entry name" value="HTH_TetR"/>
</dbReference>
<dbReference type="EMBL" id="BONF01000030">
    <property type="protein sequence ID" value="GIF83683.1"/>
    <property type="molecule type" value="Genomic_DNA"/>
</dbReference>
<dbReference type="Pfam" id="PF00440">
    <property type="entry name" value="TetR_N"/>
    <property type="match status" value="1"/>
</dbReference>
<protein>
    <submittedName>
        <fullName evidence="5">TetR family transcriptional regulator</fullName>
    </submittedName>
</protein>
<proteinExistence type="predicted"/>
<evidence type="ECO:0000313" key="6">
    <source>
        <dbReference type="Proteomes" id="UP000601223"/>
    </source>
</evidence>
<dbReference type="RefSeq" id="WP_203750846.1">
    <property type="nucleotide sequence ID" value="NZ_BONF01000030.1"/>
</dbReference>
<dbReference type="PROSITE" id="PS50977">
    <property type="entry name" value="HTH_TETR_2"/>
    <property type="match status" value="1"/>
</dbReference>
<dbReference type="Proteomes" id="UP000601223">
    <property type="component" value="Unassembled WGS sequence"/>
</dbReference>
<reference evidence="5 6" key="1">
    <citation type="submission" date="2021-01" db="EMBL/GenBank/DDBJ databases">
        <title>Whole genome shotgun sequence of Catellatospora bangladeshensis NBRC 107357.</title>
        <authorList>
            <person name="Komaki H."/>
            <person name="Tamura T."/>
        </authorList>
    </citation>
    <scope>NUCLEOTIDE SEQUENCE [LARGE SCALE GENOMIC DNA]</scope>
    <source>
        <strain evidence="5 6">NBRC 107357</strain>
    </source>
</reference>
<feature type="region of interest" description="Disordered" evidence="3">
    <location>
        <begin position="1"/>
        <end position="29"/>
    </location>
</feature>
<feature type="DNA-binding region" description="H-T-H motif" evidence="2">
    <location>
        <begin position="50"/>
        <end position="69"/>
    </location>
</feature>
<dbReference type="PRINTS" id="PR00455">
    <property type="entry name" value="HTHTETR"/>
</dbReference>
<dbReference type="SUPFAM" id="SSF46689">
    <property type="entry name" value="Homeodomain-like"/>
    <property type="match status" value="1"/>
</dbReference>
<evidence type="ECO:0000259" key="4">
    <source>
        <dbReference type="PROSITE" id="PS50977"/>
    </source>
</evidence>
<gene>
    <name evidence="5" type="ORF">Cba03nite_50320</name>
</gene>
<dbReference type="Gene3D" id="1.10.10.60">
    <property type="entry name" value="Homeodomain-like"/>
    <property type="match status" value="1"/>
</dbReference>